<dbReference type="EC" id="1.1.1.193" evidence="15"/>
<evidence type="ECO:0000256" key="7">
    <source>
        <dbReference type="ARBA" id="ARBA00022723"/>
    </source>
</evidence>
<dbReference type="NCBIfam" id="TIGR00326">
    <property type="entry name" value="eubact_ribD"/>
    <property type="match status" value="1"/>
</dbReference>
<comment type="cofactor">
    <cofactor evidence="15 18">
        <name>Zn(2+)</name>
        <dbReference type="ChEBI" id="CHEBI:29105"/>
    </cofactor>
    <text evidence="15 18">Binds 1 zinc ion.</text>
</comment>
<dbReference type="EC" id="3.5.4.26" evidence="15"/>
<keyword evidence="8 15" id="KW-0378">Hydrolase</keyword>
<comment type="similarity">
    <text evidence="4 15">In the N-terminal section; belongs to the cytidine and deoxycytidylate deaminase family.</text>
</comment>
<dbReference type="PROSITE" id="PS00903">
    <property type="entry name" value="CYT_DCMP_DEAMINASES_1"/>
    <property type="match status" value="1"/>
</dbReference>
<dbReference type="Pfam" id="PF01872">
    <property type="entry name" value="RibD_C"/>
    <property type="match status" value="1"/>
</dbReference>
<keyword evidence="10 15" id="KW-0521">NADP</keyword>
<dbReference type="GO" id="GO:0008835">
    <property type="term" value="F:diaminohydroxyphosphoribosylaminopyrimidine deaminase activity"/>
    <property type="evidence" value="ECO:0007669"/>
    <property type="project" value="UniProtKB-EC"/>
</dbReference>
<feature type="binding site" evidence="17">
    <location>
        <position position="171"/>
    </location>
    <ligand>
        <name>substrate</name>
    </ligand>
</feature>
<dbReference type="Pfam" id="PF00383">
    <property type="entry name" value="dCMP_cyt_deam_1"/>
    <property type="match status" value="1"/>
</dbReference>
<evidence type="ECO:0000256" key="4">
    <source>
        <dbReference type="ARBA" id="ARBA00005259"/>
    </source>
</evidence>
<evidence type="ECO:0000256" key="1">
    <source>
        <dbReference type="ARBA" id="ARBA00002151"/>
    </source>
</evidence>
<feature type="binding site" evidence="17">
    <location>
        <position position="173"/>
    </location>
    <ligand>
        <name>NADP(+)</name>
        <dbReference type="ChEBI" id="CHEBI:58349"/>
    </ligand>
</feature>
<dbReference type="AlphaFoldDB" id="A0A1G9VG32"/>
<organism evidence="20 21">
    <name type="scientific">Megasphaera paucivorans</name>
    <dbReference type="NCBI Taxonomy" id="349095"/>
    <lineage>
        <taxon>Bacteria</taxon>
        <taxon>Bacillati</taxon>
        <taxon>Bacillota</taxon>
        <taxon>Negativicutes</taxon>
        <taxon>Veillonellales</taxon>
        <taxon>Veillonellaceae</taxon>
        <taxon>Megasphaera</taxon>
    </lineage>
</organism>
<keyword evidence="7 15" id="KW-0479">Metal-binding</keyword>
<dbReference type="UniPathway" id="UPA00275">
    <property type="reaction ID" value="UER00401"/>
</dbReference>
<dbReference type="Gene3D" id="3.40.140.10">
    <property type="entry name" value="Cytidine Deaminase, domain 2"/>
    <property type="match status" value="1"/>
</dbReference>
<feature type="binding site" evidence="17">
    <location>
        <position position="187"/>
    </location>
    <ligand>
        <name>substrate</name>
    </ligand>
</feature>
<evidence type="ECO:0000313" key="20">
    <source>
        <dbReference type="EMBL" id="SDM71007.1"/>
    </source>
</evidence>
<dbReference type="InterPro" id="IPR004794">
    <property type="entry name" value="Eubact_RibD"/>
</dbReference>
<dbReference type="PIRSF" id="PIRSF006769">
    <property type="entry name" value="RibD"/>
    <property type="match status" value="1"/>
</dbReference>
<feature type="binding site" evidence="17">
    <location>
        <position position="207"/>
    </location>
    <ligand>
        <name>substrate</name>
    </ligand>
</feature>
<feature type="binding site" evidence="17">
    <location>
        <position position="203"/>
    </location>
    <ligand>
        <name>substrate</name>
    </ligand>
</feature>
<evidence type="ECO:0000256" key="12">
    <source>
        <dbReference type="ARBA" id="ARBA00023268"/>
    </source>
</evidence>
<feature type="binding site" evidence="18">
    <location>
        <position position="78"/>
    </location>
    <ligand>
        <name>Zn(2+)</name>
        <dbReference type="ChEBI" id="CHEBI:29105"/>
        <note>catalytic</note>
    </ligand>
</feature>
<dbReference type="InterPro" id="IPR002125">
    <property type="entry name" value="CMP_dCMP_dom"/>
</dbReference>
<evidence type="ECO:0000256" key="9">
    <source>
        <dbReference type="ARBA" id="ARBA00022833"/>
    </source>
</evidence>
<dbReference type="InterPro" id="IPR011549">
    <property type="entry name" value="RibD_C"/>
</dbReference>
<dbReference type="Gene3D" id="3.40.430.10">
    <property type="entry name" value="Dihydrofolate Reductase, subunit A"/>
    <property type="match status" value="1"/>
</dbReference>
<comment type="pathway">
    <text evidence="3 15">Cofactor biosynthesis; riboflavin biosynthesis; 5-amino-6-(D-ribitylamino)uracil from GTP: step 3/4.</text>
</comment>
<evidence type="ECO:0000256" key="16">
    <source>
        <dbReference type="PIRSR" id="PIRSR006769-1"/>
    </source>
</evidence>
<dbReference type="GO" id="GO:0008703">
    <property type="term" value="F:5-amino-6-(5-phosphoribosylamino)uracil reductase activity"/>
    <property type="evidence" value="ECO:0007669"/>
    <property type="project" value="UniProtKB-EC"/>
</dbReference>
<keyword evidence="9 15" id="KW-0862">Zinc</keyword>
<comment type="catalytic activity">
    <reaction evidence="14 15">
        <text>2,5-diamino-6-hydroxy-4-(5-phosphoribosylamino)-pyrimidine + H2O + H(+) = 5-amino-6-(5-phospho-D-ribosylamino)uracil + NH4(+)</text>
        <dbReference type="Rhea" id="RHEA:21868"/>
        <dbReference type="ChEBI" id="CHEBI:15377"/>
        <dbReference type="ChEBI" id="CHEBI:15378"/>
        <dbReference type="ChEBI" id="CHEBI:28938"/>
        <dbReference type="ChEBI" id="CHEBI:58453"/>
        <dbReference type="ChEBI" id="CHEBI:58614"/>
        <dbReference type="EC" id="3.5.4.26"/>
    </reaction>
</comment>
<evidence type="ECO:0000256" key="14">
    <source>
        <dbReference type="ARBA" id="ARBA00049886"/>
    </source>
</evidence>
<evidence type="ECO:0000256" key="17">
    <source>
        <dbReference type="PIRSR" id="PIRSR006769-2"/>
    </source>
</evidence>
<feature type="binding site" evidence="17">
    <location>
        <position position="199"/>
    </location>
    <ligand>
        <name>NADP(+)</name>
        <dbReference type="ChEBI" id="CHEBI:58349"/>
    </ligand>
</feature>
<dbReference type="SUPFAM" id="SSF53927">
    <property type="entry name" value="Cytidine deaminase-like"/>
    <property type="match status" value="1"/>
</dbReference>
<comment type="catalytic activity">
    <reaction evidence="13 15">
        <text>5-amino-6-(5-phospho-D-ribitylamino)uracil + NADP(+) = 5-amino-6-(5-phospho-D-ribosylamino)uracil + NADPH + H(+)</text>
        <dbReference type="Rhea" id="RHEA:17845"/>
        <dbReference type="ChEBI" id="CHEBI:15378"/>
        <dbReference type="ChEBI" id="CHEBI:57783"/>
        <dbReference type="ChEBI" id="CHEBI:58349"/>
        <dbReference type="ChEBI" id="CHEBI:58421"/>
        <dbReference type="ChEBI" id="CHEBI:58453"/>
        <dbReference type="EC" id="1.1.1.193"/>
    </reaction>
</comment>
<dbReference type="InterPro" id="IPR016192">
    <property type="entry name" value="APOBEC/CMP_deaminase_Zn-bd"/>
</dbReference>
<sequence length="381" mass="41052">MNRLEPIEYMQKALSLAKLAAGYTSPNPAVGCVIVKNGHIIGTGYHHKAGTPHAEVWALKEAGEEAKGSTVYVTLEPCAHYGRTPPCAKTLVEKGVAKVVIAMLDPNPLVAGKGAAILRTAGIQVEVGLLSKEAAKINEAFIKWMLVEKPFIAAKLAESLDGKIATRTGNSQWITNHWARSYGHYLRSVYDGILVGIGTILADNPMLTCRIDREAQERPHQPARIILDSQGRIPLQARVVTDQTTSTIVVTTAACLPAKRISLENAGVTVLEVPMNKEKQVDLSAAMESLGEHGIHSILIEGGAAVQGSFFDARLIDKIYAFIGNKVLGGMQSLPAVAGVGVASLDQCMSLVFESVQVRENNILIEAYNAERKGAYVHWHH</sequence>
<reference evidence="20 21" key="1">
    <citation type="submission" date="2016-10" db="EMBL/GenBank/DDBJ databases">
        <authorList>
            <person name="de Groot N.N."/>
        </authorList>
    </citation>
    <scope>NUCLEOTIDE SEQUENCE [LARGE SCALE GENOMIC DNA]</scope>
    <source>
        <strain evidence="20 21">DSM 16981</strain>
    </source>
</reference>
<feature type="binding site" evidence="18">
    <location>
        <position position="53"/>
    </location>
    <ligand>
        <name>Zn(2+)</name>
        <dbReference type="ChEBI" id="CHEBI:29105"/>
        <note>catalytic</note>
    </ligand>
</feature>
<evidence type="ECO:0000256" key="8">
    <source>
        <dbReference type="ARBA" id="ARBA00022801"/>
    </source>
</evidence>
<feature type="binding site" evidence="17">
    <location>
        <position position="210"/>
    </location>
    <ligand>
        <name>substrate</name>
    </ligand>
</feature>
<name>A0A1G9VG32_9FIRM</name>
<dbReference type="GO" id="GO:0050661">
    <property type="term" value="F:NADP binding"/>
    <property type="evidence" value="ECO:0007669"/>
    <property type="project" value="InterPro"/>
</dbReference>
<keyword evidence="11 15" id="KW-0560">Oxidoreductase</keyword>
<keyword evidence="12" id="KW-0511">Multifunctional enzyme</keyword>
<evidence type="ECO:0000256" key="15">
    <source>
        <dbReference type="PIRNR" id="PIRNR006769"/>
    </source>
</evidence>
<comment type="pathway">
    <text evidence="2 15">Cofactor biosynthesis; riboflavin biosynthesis; 5-amino-6-(D-ribitylamino)uracil from GTP: step 2/4.</text>
</comment>
<dbReference type="Proteomes" id="UP000199309">
    <property type="component" value="Unassembled WGS sequence"/>
</dbReference>
<evidence type="ECO:0000256" key="6">
    <source>
        <dbReference type="ARBA" id="ARBA00022619"/>
    </source>
</evidence>
<feature type="domain" description="CMP/dCMP-type deaminase" evidence="19">
    <location>
        <begin position="4"/>
        <end position="126"/>
    </location>
</feature>
<dbReference type="GO" id="GO:0009231">
    <property type="term" value="P:riboflavin biosynthetic process"/>
    <property type="evidence" value="ECO:0007669"/>
    <property type="project" value="UniProtKB-UniPathway"/>
</dbReference>
<dbReference type="FunFam" id="3.40.140.10:FF:000025">
    <property type="entry name" value="Riboflavin biosynthesis protein RibD"/>
    <property type="match status" value="1"/>
</dbReference>
<evidence type="ECO:0000256" key="13">
    <source>
        <dbReference type="ARBA" id="ARBA00049861"/>
    </source>
</evidence>
<evidence type="ECO:0000256" key="5">
    <source>
        <dbReference type="ARBA" id="ARBA00007417"/>
    </source>
</evidence>
<evidence type="ECO:0000256" key="18">
    <source>
        <dbReference type="PIRSR" id="PIRSR006769-3"/>
    </source>
</evidence>
<gene>
    <name evidence="20" type="ORF">SAMN05660299_01396</name>
</gene>
<protein>
    <recommendedName>
        <fullName evidence="15">Riboflavin biosynthesis protein RibD</fullName>
    </recommendedName>
    <domain>
        <recommendedName>
            <fullName evidence="15">Diaminohydroxyphosphoribosylaminopyrimidine deaminase</fullName>
            <shortName evidence="15">DRAP deaminase</shortName>
            <ecNumber evidence="15">3.5.4.26</ecNumber>
        </recommendedName>
        <alternativeName>
            <fullName evidence="15">Riboflavin-specific deaminase</fullName>
        </alternativeName>
    </domain>
    <domain>
        <recommendedName>
            <fullName evidence="15">5-amino-6-(5-phosphoribosylamino)uracil reductase</fullName>
            <ecNumber evidence="15">1.1.1.193</ecNumber>
        </recommendedName>
        <alternativeName>
            <fullName evidence="15">HTP reductase</fullName>
        </alternativeName>
    </domain>
</protein>
<dbReference type="SUPFAM" id="SSF53597">
    <property type="entry name" value="Dihydrofolate reductase-like"/>
    <property type="match status" value="1"/>
</dbReference>
<evidence type="ECO:0000259" key="19">
    <source>
        <dbReference type="PROSITE" id="PS51747"/>
    </source>
</evidence>
<dbReference type="InterPro" id="IPR050765">
    <property type="entry name" value="Riboflavin_Biosynth_HTPR"/>
</dbReference>
<dbReference type="EMBL" id="FNHQ01000012">
    <property type="protein sequence ID" value="SDM71007.1"/>
    <property type="molecule type" value="Genomic_DNA"/>
</dbReference>
<keyword evidence="21" id="KW-1185">Reference proteome</keyword>
<dbReference type="PANTHER" id="PTHR38011:SF7">
    <property type="entry name" value="2,5-DIAMINO-6-RIBOSYLAMINO-4(3H)-PYRIMIDINONE 5'-PHOSPHATE REDUCTASE"/>
    <property type="match status" value="1"/>
</dbReference>
<feature type="binding site" evidence="18">
    <location>
        <position position="87"/>
    </location>
    <ligand>
        <name>Zn(2+)</name>
        <dbReference type="ChEBI" id="CHEBI:29105"/>
        <note>catalytic</note>
    </ligand>
</feature>
<comment type="similarity">
    <text evidence="5 15">In the C-terminal section; belongs to the HTP reductase family.</text>
</comment>
<feature type="active site" description="Proton donor" evidence="16">
    <location>
        <position position="55"/>
    </location>
</feature>
<evidence type="ECO:0000256" key="10">
    <source>
        <dbReference type="ARBA" id="ARBA00022857"/>
    </source>
</evidence>
<dbReference type="PROSITE" id="PS51747">
    <property type="entry name" value="CYT_DCMP_DEAMINASES_2"/>
    <property type="match status" value="1"/>
</dbReference>
<evidence type="ECO:0000313" key="21">
    <source>
        <dbReference type="Proteomes" id="UP000199309"/>
    </source>
</evidence>
<evidence type="ECO:0000256" key="11">
    <source>
        <dbReference type="ARBA" id="ARBA00023002"/>
    </source>
</evidence>
<dbReference type="InterPro" id="IPR024072">
    <property type="entry name" value="DHFR-like_dom_sf"/>
</dbReference>
<dbReference type="CDD" id="cd01284">
    <property type="entry name" value="Riboflavin_deaminase-reductase"/>
    <property type="match status" value="1"/>
</dbReference>
<dbReference type="GO" id="GO:0008270">
    <property type="term" value="F:zinc ion binding"/>
    <property type="evidence" value="ECO:0007669"/>
    <property type="project" value="InterPro"/>
</dbReference>
<feature type="binding site" evidence="17">
    <location>
        <position position="229"/>
    </location>
    <ligand>
        <name>NADP(+)</name>
        <dbReference type="ChEBI" id="CHEBI:58349"/>
    </ligand>
</feature>
<dbReference type="NCBIfam" id="TIGR00227">
    <property type="entry name" value="ribD_Cterm"/>
    <property type="match status" value="1"/>
</dbReference>
<feature type="binding site" evidence="17">
    <location>
        <position position="157"/>
    </location>
    <ligand>
        <name>NADP(+)</name>
        <dbReference type="ChEBI" id="CHEBI:58349"/>
    </ligand>
</feature>
<dbReference type="PANTHER" id="PTHR38011">
    <property type="entry name" value="DIHYDROFOLATE REDUCTASE FAMILY PROTEIN (AFU_ORTHOLOGUE AFUA_8G06820)"/>
    <property type="match status" value="1"/>
</dbReference>
<feature type="binding site" evidence="17">
    <location>
        <begin position="303"/>
        <end position="309"/>
    </location>
    <ligand>
        <name>NADP(+)</name>
        <dbReference type="ChEBI" id="CHEBI:58349"/>
    </ligand>
</feature>
<proteinExistence type="inferred from homology"/>
<dbReference type="InterPro" id="IPR016193">
    <property type="entry name" value="Cytidine_deaminase-like"/>
</dbReference>
<feature type="binding site" evidence="17">
    <location>
        <position position="301"/>
    </location>
    <ligand>
        <name>substrate</name>
    </ligand>
</feature>
<evidence type="ECO:0000256" key="2">
    <source>
        <dbReference type="ARBA" id="ARBA00004882"/>
    </source>
</evidence>
<accession>A0A1G9VG32</accession>
<keyword evidence="6 15" id="KW-0686">Riboflavin biosynthesis</keyword>
<comment type="function">
    <text evidence="1 15">Converts 2,5-diamino-6-(ribosylamino)-4(3h)-pyrimidinone 5'-phosphate into 5-amino-6-(ribosylamino)-2,4(1h,3h)-pyrimidinedione 5'-phosphate.</text>
</comment>
<dbReference type="InterPro" id="IPR002734">
    <property type="entry name" value="RibDG_C"/>
</dbReference>
<evidence type="ECO:0000256" key="3">
    <source>
        <dbReference type="ARBA" id="ARBA00004910"/>
    </source>
</evidence>
<dbReference type="STRING" id="349095.SAMN05660299_01396"/>